<keyword evidence="3" id="KW-1185">Reference proteome</keyword>
<reference evidence="2 3" key="1">
    <citation type="submission" date="2019-02" db="EMBL/GenBank/DDBJ databases">
        <title>Deep-cultivation of Planctomycetes and their phenomic and genomic characterization uncovers novel biology.</title>
        <authorList>
            <person name="Wiegand S."/>
            <person name="Jogler M."/>
            <person name="Boedeker C."/>
            <person name="Pinto D."/>
            <person name="Vollmers J."/>
            <person name="Rivas-Marin E."/>
            <person name="Kohn T."/>
            <person name="Peeters S.H."/>
            <person name="Heuer A."/>
            <person name="Rast P."/>
            <person name="Oberbeckmann S."/>
            <person name="Bunk B."/>
            <person name="Jeske O."/>
            <person name="Meyerdierks A."/>
            <person name="Storesund J.E."/>
            <person name="Kallscheuer N."/>
            <person name="Luecker S."/>
            <person name="Lage O.M."/>
            <person name="Pohl T."/>
            <person name="Merkel B.J."/>
            <person name="Hornburger P."/>
            <person name="Mueller R.-W."/>
            <person name="Bruemmer F."/>
            <person name="Labrenz M."/>
            <person name="Spormann A.M."/>
            <person name="Op Den Camp H."/>
            <person name="Overmann J."/>
            <person name="Amann R."/>
            <person name="Jetten M.S.M."/>
            <person name="Mascher T."/>
            <person name="Medema M.H."/>
            <person name="Devos D.P."/>
            <person name="Kaster A.-K."/>
            <person name="Ovreas L."/>
            <person name="Rohde M."/>
            <person name="Galperin M.Y."/>
            <person name="Jogler C."/>
        </authorList>
    </citation>
    <scope>NUCLEOTIDE SEQUENCE [LARGE SCALE GENOMIC DNA]</scope>
    <source>
        <strain evidence="2 3">Pla111</strain>
    </source>
</reference>
<accession>A0A5C5W731</accession>
<organism evidence="2 3">
    <name type="scientific">Botrimarina hoheduenensis</name>
    <dbReference type="NCBI Taxonomy" id="2528000"/>
    <lineage>
        <taxon>Bacteria</taxon>
        <taxon>Pseudomonadati</taxon>
        <taxon>Planctomycetota</taxon>
        <taxon>Planctomycetia</taxon>
        <taxon>Pirellulales</taxon>
        <taxon>Lacipirellulaceae</taxon>
        <taxon>Botrimarina</taxon>
    </lineage>
</organism>
<evidence type="ECO:0000313" key="2">
    <source>
        <dbReference type="EMBL" id="TWT46668.1"/>
    </source>
</evidence>
<evidence type="ECO:0000313" key="3">
    <source>
        <dbReference type="Proteomes" id="UP000318995"/>
    </source>
</evidence>
<comment type="caution">
    <text evidence="2">The sequence shown here is derived from an EMBL/GenBank/DDBJ whole genome shotgun (WGS) entry which is preliminary data.</text>
</comment>
<feature type="transmembrane region" description="Helical" evidence="1">
    <location>
        <begin position="58"/>
        <end position="78"/>
    </location>
</feature>
<dbReference type="RefSeq" id="WP_146573367.1">
    <property type="nucleotide sequence ID" value="NZ_SJPH01000003.1"/>
</dbReference>
<feature type="transmembrane region" description="Helical" evidence="1">
    <location>
        <begin position="151"/>
        <end position="168"/>
    </location>
</feature>
<feature type="transmembrane region" description="Helical" evidence="1">
    <location>
        <begin position="126"/>
        <end position="144"/>
    </location>
</feature>
<dbReference type="EMBL" id="SJPH01000003">
    <property type="protein sequence ID" value="TWT46668.1"/>
    <property type="molecule type" value="Genomic_DNA"/>
</dbReference>
<dbReference type="Proteomes" id="UP000318995">
    <property type="component" value="Unassembled WGS sequence"/>
</dbReference>
<keyword evidence="1" id="KW-1133">Transmembrane helix</keyword>
<gene>
    <name evidence="2" type="ORF">Pla111_17690</name>
</gene>
<keyword evidence="1" id="KW-0812">Transmembrane</keyword>
<protein>
    <submittedName>
        <fullName evidence="2">Uncharacterized protein</fullName>
    </submittedName>
</protein>
<feature type="transmembrane region" description="Helical" evidence="1">
    <location>
        <begin position="28"/>
        <end position="46"/>
    </location>
</feature>
<feature type="transmembrane region" description="Helical" evidence="1">
    <location>
        <begin position="188"/>
        <end position="208"/>
    </location>
</feature>
<dbReference type="AlphaFoldDB" id="A0A5C5W731"/>
<keyword evidence="1" id="KW-0472">Membrane</keyword>
<sequence length="229" mass="24664">MNLFSLLMALVALIFSLGIVVSRRWTLWKSILCVLLSALLPPAVIVTAQVGRVRSPSWISWGVRLALFIGLGAAALSLGDYFAEKNAAYQQFCVAAIYTLSETATVPLGTSMTNEDGVAFEFPKGFTLPFVIAAFGIGLGLLFFAQPFQHALVLGILGGVLGFVVKALDYAWLVDHAEEGYRTMQTETLQIPMLILLLIAMLLALLTARKTVTEEEPHANESESAAASA</sequence>
<name>A0A5C5W731_9BACT</name>
<evidence type="ECO:0000256" key="1">
    <source>
        <dbReference type="SAM" id="Phobius"/>
    </source>
</evidence>
<proteinExistence type="predicted"/>